<evidence type="ECO:0000313" key="2">
    <source>
        <dbReference type="Proteomes" id="UP000288805"/>
    </source>
</evidence>
<evidence type="ECO:0008006" key="3">
    <source>
        <dbReference type="Google" id="ProtNLM"/>
    </source>
</evidence>
<protein>
    <recommendedName>
        <fullName evidence="3">Retrovirus-related Pol polyprotein from transposon TNT 1-94</fullName>
    </recommendedName>
</protein>
<sequence>MLQHQHMSMPIAYDILVSLNEMFGGKGRPTKQVALKAIMNTKMSKGTPIKDHMIRMIGLFNKMKILKAKIDRET</sequence>
<dbReference type="AlphaFoldDB" id="A0A438DAB4"/>
<gene>
    <name evidence="1" type="ORF">CK203_109271</name>
</gene>
<proteinExistence type="predicted"/>
<evidence type="ECO:0000313" key="1">
    <source>
        <dbReference type="EMBL" id="RVW32405.1"/>
    </source>
</evidence>
<comment type="caution">
    <text evidence="1">The sequence shown here is derived from an EMBL/GenBank/DDBJ whole genome shotgun (WGS) entry which is preliminary data.</text>
</comment>
<accession>A0A438DAB4</accession>
<organism evidence="1 2">
    <name type="scientific">Vitis vinifera</name>
    <name type="common">Grape</name>
    <dbReference type="NCBI Taxonomy" id="29760"/>
    <lineage>
        <taxon>Eukaryota</taxon>
        <taxon>Viridiplantae</taxon>
        <taxon>Streptophyta</taxon>
        <taxon>Embryophyta</taxon>
        <taxon>Tracheophyta</taxon>
        <taxon>Spermatophyta</taxon>
        <taxon>Magnoliopsida</taxon>
        <taxon>eudicotyledons</taxon>
        <taxon>Gunneridae</taxon>
        <taxon>Pentapetalae</taxon>
        <taxon>rosids</taxon>
        <taxon>Vitales</taxon>
        <taxon>Vitaceae</taxon>
        <taxon>Viteae</taxon>
        <taxon>Vitis</taxon>
    </lineage>
</organism>
<name>A0A438DAB4_VITVI</name>
<dbReference type="Proteomes" id="UP000288805">
    <property type="component" value="Unassembled WGS sequence"/>
</dbReference>
<reference evidence="1 2" key="1">
    <citation type="journal article" date="2018" name="PLoS Genet.">
        <title>Population sequencing reveals clonal diversity and ancestral inbreeding in the grapevine cultivar Chardonnay.</title>
        <authorList>
            <person name="Roach M.J."/>
            <person name="Johnson D.L."/>
            <person name="Bohlmann J."/>
            <person name="van Vuuren H.J."/>
            <person name="Jones S.J."/>
            <person name="Pretorius I.S."/>
            <person name="Schmidt S.A."/>
            <person name="Borneman A.R."/>
        </authorList>
    </citation>
    <scope>NUCLEOTIDE SEQUENCE [LARGE SCALE GENOMIC DNA]</scope>
    <source>
        <strain evidence="2">cv. Chardonnay</strain>
        <tissue evidence="1">Leaf</tissue>
    </source>
</reference>
<dbReference type="EMBL" id="QGNW01001717">
    <property type="protein sequence ID" value="RVW32405.1"/>
    <property type="molecule type" value="Genomic_DNA"/>
</dbReference>